<feature type="region of interest" description="Disordered" evidence="1">
    <location>
        <begin position="888"/>
        <end position="939"/>
    </location>
</feature>
<dbReference type="Pfam" id="PF18758">
    <property type="entry name" value="KDZ"/>
    <property type="match status" value="1"/>
</dbReference>
<gene>
    <name evidence="3" type="ORF">BT96DRAFT_948024</name>
</gene>
<dbReference type="EMBL" id="ML769774">
    <property type="protein sequence ID" value="KAE9387878.1"/>
    <property type="molecule type" value="Genomic_DNA"/>
</dbReference>
<accession>A0A6A4GQF6</accession>
<dbReference type="Proteomes" id="UP000799118">
    <property type="component" value="Unassembled WGS sequence"/>
</dbReference>
<feature type="domain" description="CxC2-like cysteine cluster KDZ transposase-associated" evidence="2">
    <location>
        <begin position="45"/>
        <end position="142"/>
    </location>
</feature>
<organism evidence="3 4">
    <name type="scientific">Gymnopus androsaceus JB14</name>
    <dbReference type="NCBI Taxonomy" id="1447944"/>
    <lineage>
        <taxon>Eukaryota</taxon>
        <taxon>Fungi</taxon>
        <taxon>Dikarya</taxon>
        <taxon>Basidiomycota</taxon>
        <taxon>Agaricomycotina</taxon>
        <taxon>Agaricomycetes</taxon>
        <taxon>Agaricomycetidae</taxon>
        <taxon>Agaricales</taxon>
        <taxon>Marasmiineae</taxon>
        <taxon>Omphalotaceae</taxon>
        <taxon>Gymnopus</taxon>
    </lineage>
</organism>
<dbReference type="AlphaFoldDB" id="A0A6A4GQF6"/>
<dbReference type="InterPro" id="IPR040521">
    <property type="entry name" value="KDZ"/>
</dbReference>
<protein>
    <recommendedName>
        <fullName evidence="2">CxC2-like cysteine cluster KDZ transposase-associated domain-containing protein</fullName>
    </recommendedName>
</protein>
<evidence type="ECO:0000313" key="4">
    <source>
        <dbReference type="Proteomes" id="UP000799118"/>
    </source>
</evidence>
<proteinExistence type="predicted"/>
<keyword evidence="4" id="KW-1185">Reference proteome</keyword>
<evidence type="ECO:0000313" key="3">
    <source>
        <dbReference type="EMBL" id="KAE9387878.1"/>
    </source>
</evidence>
<sequence>MEQDEVPMEDFSEETKTQAPLAPAAVLCMRYGVQNISTLQDEYGIPLGHNGDSCPKASKPLLMSLMDLTGVHATKVTFCQCNGGPFNKWCQLFEVNLFPATVQQPQTAFTFSLLCHWQITMLQSKITAYHYLRSLHCLTDNIFTRNVPDPYKQFLFVTRIWPLLEAEKRLGRLHGDGMNQLFPRCPKDNLMVYCPACPEPDVNMEPGWEKTPSHLSHLHQQAQTADGNMKTGNYDKKHNLHDVSLFAGRAYMPTEKRYEHYLKTVPQLQKEASILLFMKNTCNHLNVANGVNHAKFKNQRITGNVNIQCDHIFVTSSVDLTLGERFSIVDLAMELDLKAAPFDWGHEPDCVWSYDNVCALSPNILVHWHKYHKCFAHLIDKSRWIIPPCLTHLHGETAEFSWAIFNVIGPTVLQMSPDHQINTLIIHYGDWNWRKLVGFTRQVIRDLTDAVKQYVEKRDHFMGLCELYETKVVQWTAMDCSPRLDPKSKRTVLSVYSHNNEKAPTLKALVDRLMSSKDTITICSGDVKVGAVVSWLQEGLAIFQIQQAQMLELALGDIINSLQTTVKTLTAAYERKIKYVCRQDANTRSNQEIRNIEAKRSTFIVNYALFRDALDALDALDKEKWPTLSEQDTFRKAMERRQSPGDSRVVEGNLWAMTRAGYQLSDNGTTSRLIFGNGESESPHDEEKVDDSDDLMFDVEALNYAGTKMAMRKARVPNPPKVAQASESDEHTPVSSENSMERLPSEGWIWKTGQLKNMKPEEIEAWEETNDRVQWFRVKADFERWKECLERKHAECNHALRRFAFERDAWASLAKEFAESPGHGAYARKHRDIFESLCVDLQMKFNSVAVPILCPTSPSEMIADRVLIWRTDQEKYFAFNRLPFKDPTIHGGDTREPLADEDKEDVENNEKTGTKRKSSRSNLNKPAELFNGLWKGKIP</sequence>
<reference evidence="3" key="1">
    <citation type="journal article" date="2019" name="Environ. Microbiol.">
        <title>Fungal ecological strategies reflected in gene transcription - a case study of two litter decomposers.</title>
        <authorList>
            <person name="Barbi F."/>
            <person name="Kohler A."/>
            <person name="Barry K."/>
            <person name="Baskaran P."/>
            <person name="Daum C."/>
            <person name="Fauchery L."/>
            <person name="Ihrmark K."/>
            <person name="Kuo A."/>
            <person name="LaButti K."/>
            <person name="Lipzen A."/>
            <person name="Morin E."/>
            <person name="Grigoriev I.V."/>
            <person name="Henrissat B."/>
            <person name="Lindahl B."/>
            <person name="Martin F."/>
        </authorList>
    </citation>
    <scope>NUCLEOTIDE SEQUENCE</scope>
    <source>
        <strain evidence="3">JB14</strain>
    </source>
</reference>
<dbReference type="Pfam" id="PF18803">
    <property type="entry name" value="CxC2"/>
    <property type="match status" value="1"/>
</dbReference>
<evidence type="ECO:0000259" key="2">
    <source>
        <dbReference type="Pfam" id="PF18803"/>
    </source>
</evidence>
<dbReference type="InterPro" id="IPR041457">
    <property type="entry name" value="CxC2_KDZ-assoc"/>
</dbReference>
<feature type="region of interest" description="Disordered" evidence="1">
    <location>
        <begin position="711"/>
        <end position="743"/>
    </location>
</feature>
<evidence type="ECO:0000256" key="1">
    <source>
        <dbReference type="SAM" id="MobiDB-lite"/>
    </source>
</evidence>
<feature type="compositionally biased region" description="Basic and acidic residues" evidence="1">
    <location>
        <begin position="888"/>
        <end position="913"/>
    </location>
</feature>
<name>A0A6A4GQF6_9AGAR</name>